<organism evidence="2 3">
    <name type="scientific">Geojedonia litorea</name>
    <dbReference type="NCBI Taxonomy" id="1268269"/>
    <lineage>
        <taxon>Bacteria</taxon>
        <taxon>Pseudomonadati</taxon>
        <taxon>Bacteroidota</taxon>
        <taxon>Flavobacteriia</taxon>
        <taxon>Flavobacteriales</taxon>
        <taxon>Flavobacteriaceae</taxon>
        <taxon>Geojedonia</taxon>
    </lineage>
</organism>
<feature type="signal peptide" evidence="1">
    <location>
        <begin position="1"/>
        <end position="22"/>
    </location>
</feature>
<proteinExistence type="predicted"/>
<sequence>MSKCMHPIFLVLFIVATALTSAQETVNGSDVNSFIIGGGQETSDVTLYVNAVSLVDVSPEGQAVIADGGDTLLEAGLPILASGTSNFIPDIWLNYTYRPINPSDQSEIYVRLSEPLPTGITLSIKVVEVGVGGNFIDRGVNNNFEITSVNKRIVKSFGAGYTDDGVTNGYRIEYNYTNNGSEELPPGLNIIYEILKI</sequence>
<evidence type="ECO:0000313" key="2">
    <source>
        <dbReference type="EMBL" id="MFC4723264.1"/>
    </source>
</evidence>
<gene>
    <name evidence="2" type="ORF">ACFO5O_13085</name>
</gene>
<evidence type="ECO:0000256" key="1">
    <source>
        <dbReference type="SAM" id="SignalP"/>
    </source>
</evidence>
<dbReference type="RefSeq" id="WP_387964497.1">
    <property type="nucleotide sequence ID" value="NZ_JBHSGP010000014.1"/>
</dbReference>
<feature type="chain" id="PRO_5046045716" description="Gliding motility-associated C-terminal domain-containing protein" evidence="1">
    <location>
        <begin position="23"/>
        <end position="197"/>
    </location>
</feature>
<protein>
    <recommendedName>
        <fullName evidence="4">Gliding motility-associated C-terminal domain-containing protein</fullName>
    </recommendedName>
</protein>
<accession>A0ABV9N703</accession>
<comment type="caution">
    <text evidence="2">The sequence shown here is derived from an EMBL/GenBank/DDBJ whole genome shotgun (WGS) entry which is preliminary data.</text>
</comment>
<keyword evidence="3" id="KW-1185">Reference proteome</keyword>
<keyword evidence="1" id="KW-0732">Signal</keyword>
<reference evidence="3" key="1">
    <citation type="journal article" date="2019" name="Int. J. Syst. Evol. Microbiol.">
        <title>The Global Catalogue of Microorganisms (GCM) 10K type strain sequencing project: providing services to taxonomists for standard genome sequencing and annotation.</title>
        <authorList>
            <consortium name="The Broad Institute Genomics Platform"/>
            <consortium name="The Broad Institute Genome Sequencing Center for Infectious Disease"/>
            <person name="Wu L."/>
            <person name="Ma J."/>
        </authorList>
    </citation>
    <scope>NUCLEOTIDE SEQUENCE [LARGE SCALE GENOMIC DNA]</scope>
    <source>
        <strain evidence="3">CCUG 63682</strain>
    </source>
</reference>
<name>A0ABV9N703_9FLAO</name>
<evidence type="ECO:0008006" key="4">
    <source>
        <dbReference type="Google" id="ProtNLM"/>
    </source>
</evidence>
<evidence type="ECO:0000313" key="3">
    <source>
        <dbReference type="Proteomes" id="UP001595953"/>
    </source>
</evidence>
<dbReference type="EMBL" id="JBHSGP010000014">
    <property type="protein sequence ID" value="MFC4723264.1"/>
    <property type="molecule type" value="Genomic_DNA"/>
</dbReference>
<dbReference type="Proteomes" id="UP001595953">
    <property type="component" value="Unassembled WGS sequence"/>
</dbReference>